<sequence length="83" mass="9548">MVEVLVVDRRIPSKRAAGVREAAVVVDLLCRRRRTDRGSAPRRAAHRRPTEPPWPRVETRSMEKWGKGRVDGERGRAPPLREE</sequence>
<accession>A0AAX6FYH5</accession>
<dbReference type="AlphaFoldDB" id="A0AAX6FYH5"/>
<feature type="compositionally biased region" description="Basic and acidic residues" evidence="1">
    <location>
        <begin position="57"/>
        <end position="83"/>
    </location>
</feature>
<organism evidence="2 4">
    <name type="scientific">Iris pallida</name>
    <name type="common">Sweet iris</name>
    <dbReference type="NCBI Taxonomy" id="29817"/>
    <lineage>
        <taxon>Eukaryota</taxon>
        <taxon>Viridiplantae</taxon>
        <taxon>Streptophyta</taxon>
        <taxon>Embryophyta</taxon>
        <taxon>Tracheophyta</taxon>
        <taxon>Spermatophyta</taxon>
        <taxon>Magnoliopsida</taxon>
        <taxon>Liliopsida</taxon>
        <taxon>Asparagales</taxon>
        <taxon>Iridaceae</taxon>
        <taxon>Iridoideae</taxon>
        <taxon>Irideae</taxon>
        <taxon>Iris</taxon>
    </lineage>
</organism>
<evidence type="ECO:0000256" key="1">
    <source>
        <dbReference type="SAM" id="MobiDB-lite"/>
    </source>
</evidence>
<reference evidence="2" key="2">
    <citation type="submission" date="2023-04" db="EMBL/GenBank/DDBJ databases">
        <authorList>
            <person name="Bruccoleri R.E."/>
            <person name="Oakeley E.J."/>
            <person name="Faust A.-M."/>
            <person name="Dessus-Babus S."/>
            <person name="Altorfer M."/>
            <person name="Burckhardt D."/>
            <person name="Oertli M."/>
            <person name="Naumann U."/>
            <person name="Petersen F."/>
            <person name="Wong J."/>
        </authorList>
    </citation>
    <scope>NUCLEOTIDE SEQUENCE</scope>
    <source>
        <strain evidence="2">GSM-AAB239-AS_SAM_17_03QT</strain>
        <tissue evidence="2">Leaf</tissue>
    </source>
</reference>
<evidence type="ECO:0000313" key="2">
    <source>
        <dbReference type="EMBL" id="KAJ6821263.1"/>
    </source>
</evidence>
<gene>
    <name evidence="3" type="ORF">M6B38_128685</name>
    <name evidence="2" type="ORF">M6B38_393595</name>
</gene>
<dbReference type="Proteomes" id="UP001140949">
    <property type="component" value="Unassembled WGS sequence"/>
</dbReference>
<keyword evidence="4" id="KW-1185">Reference proteome</keyword>
<name>A0AAX6FYH5_IRIPA</name>
<dbReference type="EMBL" id="JANAVB010025000">
    <property type="protein sequence ID" value="KAJ6821263.1"/>
    <property type="molecule type" value="Genomic_DNA"/>
</dbReference>
<evidence type="ECO:0000313" key="4">
    <source>
        <dbReference type="Proteomes" id="UP001140949"/>
    </source>
</evidence>
<feature type="region of interest" description="Disordered" evidence="1">
    <location>
        <begin position="34"/>
        <end position="83"/>
    </location>
</feature>
<protein>
    <submittedName>
        <fullName evidence="2">Uncharacterized protein</fullName>
    </submittedName>
</protein>
<comment type="caution">
    <text evidence="2">The sequence shown here is derived from an EMBL/GenBank/DDBJ whole genome shotgun (WGS) entry which is preliminary data.</text>
</comment>
<dbReference type="EMBL" id="JANAVB010022600">
    <property type="protein sequence ID" value="KAJ6823636.1"/>
    <property type="molecule type" value="Genomic_DNA"/>
</dbReference>
<reference evidence="2" key="1">
    <citation type="journal article" date="2023" name="GigaByte">
        <title>Genome assembly of the bearded iris, Iris pallida Lam.</title>
        <authorList>
            <person name="Bruccoleri R.E."/>
            <person name="Oakeley E.J."/>
            <person name="Faust A.M.E."/>
            <person name="Altorfer M."/>
            <person name="Dessus-Babus S."/>
            <person name="Burckhardt D."/>
            <person name="Oertli M."/>
            <person name="Naumann U."/>
            <person name="Petersen F."/>
            <person name="Wong J."/>
        </authorList>
    </citation>
    <scope>NUCLEOTIDE SEQUENCE</scope>
    <source>
        <strain evidence="2">GSM-AAB239-AS_SAM_17_03QT</strain>
    </source>
</reference>
<evidence type="ECO:0000313" key="3">
    <source>
        <dbReference type="EMBL" id="KAJ6823636.1"/>
    </source>
</evidence>
<proteinExistence type="predicted"/>